<keyword evidence="3 6" id="KW-0812">Transmembrane</keyword>
<gene>
    <name evidence="8" type="ORF">FHS16_005055</name>
</gene>
<dbReference type="PANTHER" id="PTHR38459:SF1">
    <property type="entry name" value="PROPHAGE BACTOPRENOL-LINKED GLUCOSE TRANSLOCASE HOMOLOG"/>
    <property type="match status" value="1"/>
</dbReference>
<evidence type="ECO:0000256" key="5">
    <source>
        <dbReference type="ARBA" id="ARBA00023136"/>
    </source>
</evidence>
<comment type="similarity">
    <text evidence="2">Belongs to the GtrA family.</text>
</comment>
<feature type="transmembrane region" description="Helical" evidence="6">
    <location>
        <begin position="84"/>
        <end position="105"/>
    </location>
</feature>
<dbReference type="AlphaFoldDB" id="A0A7W5CC29"/>
<feature type="transmembrane region" description="Helical" evidence="6">
    <location>
        <begin position="9"/>
        <end position="36"/>
    </location>
</feature>
<evidence type="ECO:0000256" key="4">
    <source>
        <dbReference type="ARBA" id="ARBA00022989"/>
    </source>
</evidence>
<evidence type="ECO:0000256" key="1">
    <source>
        <dbReference type="ARBA" id="ARBA00004141"/>
    </source>
</evidence>
<reference evidence="8 9" key="1">
    <citation type="submission" date="2020-08" db="EMBL/GenBank/DDBJ databases">
        <title>Genomic Encyclopedia of Type Strains, Phase III (KMG-III): the genomes of soil and plant-associated and newly described type strains.</title>
        <authorList>
            <person name="Whitman W."/>
        </authorList>
    </citation>
    <scope>NUCLEOTIDE SEQUENCE [LARGE SCALE GENOMIC DNA]</scope>
    <source>
        <strain evidence="8 9">CECT 8234</strain>
    </source>
</reference>
<feature type="domain" description="GtrA/DPMS transmembrane" evidence="7">
    <location>
        <begin position="16"/>
        <end position="134"/>
    </location>
</feature>
<dbReference type="Pfam" id="PF04138">
    <property type="entry name" value="GtrA_DPMS_TM"/>
    <property type="match status" value="1"/>
</dbReference>
<accession>A0A7W5CC29</accession>
<feature type="transmembrane region" description="Helical" evidence="6">
    <location>
        <begin position="42"/>
        <end position="63"/>
    </location>
</feature>
<keyword evidence="5 6" id="KW-0472">Membrane</keyword>
<evidence type="ECO:0000259" key="7">
    <source>
        <dbReference type="Pfam" id="PF04138"/>
    </source>
</evidence>
<feature type="transmembrane region" description="Helical" evidence="6">
    <location>
        <begin position="111"/>
        <end position="128"/>
    </location>
</feature>
<dbReference type="Proteomes" id="UP000518605">
    <property type="component" value="Unassembled WGS sequence"/>
</dbReference>
<name>A0A7W5CC29_9BACL</name>
<dbReference type="InterPro" id="IPR051401">
    <property type="entry name" value="GtrA_CellWall_Glycosyl"/>
</dbReference>
<dbReference type="GO" id="GO:0000271">
    <property type="term" value="P:polysaccharide biosynthetic process"/>
    <property type="evidence" value="ECO:0007669"/>
    <property type="project" value="InterPro"/>
</dbReference>
<protein>
    <submittedName>
        <fullName evidence="8">Putative flippase GtrA</fullName>
    </submittedName>
</protein>
<evidence type="ECO:0000313" key="9">
    <source>
        <dbReference type="Proteomes" id="UP000518605"/>
    </source>
</evidence>
<dbReference type="InterPro" id="IPR007267">
    <property type="entry name" value="GtrA_DPMS_TM"/>
</dbReference>
<keyword evidence="9" id="KW-1185">Reference proteome</keyword>
<comment type="caution">
    <text evidence="8">The sequence shown here is derived from an EMBL/GenBank/DDBJ whole genome shotgun (WGS) entry which is preliminary data.</text>
</comment>
<evidence type="ECO:0000256" key="2">
    <source>
        <dbReference type="ARBA" id="ARBA00009399"/>
    </source>
</evidence>
<dbReference type="RefSeq" id="WP_183569199.1">
    <property type="nucleotide sequence ID" value="NZ_CBCSLB010000002.1"/>
</dbReference>
<keyword evidence="4 6" id="KW-1133">Transmembrane helix</keyword>
<comment type="subcellular location">
    <subcellularLocation>
        <location evidence="1">Membrane</location>
        <topology evidence="1">Multi-pass membrane protein</topology>
    </subcellularLocation>
</comment>
<evidence type="ECO:0000313" key="8">
    <source>
        <dbReference type="EMBL" id="MBB3154956.1"/>
    </source>
</evidence>
<evidence type="ECO:0000256" key="6">
    <source>
        <dbReference type="SAM" id="Phobius"/>
    </source>
</evidence>
<dbReference type="EMBL" id="JACHXW010000020">
    <property type="protein sequence ID" value="MBB3154956.1"/>
    <property type="molecule type" value="Genomic_DNA"/>
</dbReference>
<proteinExistence type="inferred from homology"/>
<dbReference type="PANTHER" id="PTHR38459">
    <property type="entry name" value="PROPHAGE BACTOPRENOL-LINKED GLUCOSE TRANSLOCASE HOMOLOG"/>
    <property type="match status" value="1"/>
</dbReference>
<dbReference type="GO" id="GO:0005886">
    <property type="term" value="C:plasma membrane"/>
    <property type="evidence" value="ECO:0007669"/>
    <property type="project" value="TreeGrafter"/>
</dbReference>
<sequence>MSRPASRKLLIQFLTFNAVGLLNTAIDFLLFTLLIWFGTYYLLAQVIAYGAGMINSYVLNSRYTFQKDGKQSSKQHKLNRGMKFIAWNVILLGISLLLLAALTRWLGLNEIVSKAIVTVITVALNFYGSKRWVFTASKPQTESS</sequence>
<organism evidence="8 9">
    <name type="scientific">Paenibacillus endophyticus</name>
    <dbReference type="NCBI Taxonomy" id="1294268"/>
    <lineage>
        <taxon>Bacteria</taxon>
        <taxon>Bacillati</taxon>
        <taxon>Bacillota</taxon>
        <taxon>Bacilli</taxon>
        <taxon>Bacillales</taxon>
        <taxon>Paenibacillaceae</taxon>
        <taxon>Paenibacillus</taxon>
    </lineage>
</organism>
<evidence type="ECO:0000256" key="3">
    <source>
        <dbReference type="ARBA" id="ARBA00022692"/>
    </source>
</evidence>